<accession>A0A8S5QVF1</accession>
<dbReference type="GO" id="GO:0016987">
    <property type="term" value="F:sigma factor activity"/>
    <property type="evidence" value="ECO:0007669"/>
    <property type="project" value="InterPro"/>
</dbReference>
<evidence type="ECO:0000259" key="1">
    <source>
        <dbReference type="Pfam" id="PF08281"/>
    </source>
</evidence>
<reference evidence="2" key="1">
    <citation type="journal article" date="2021" name="Proc. Natl. Acad. Sci. U.S.A.">
        <title>A Catalog of Tens of Thousands of Viruses from Human Metagenomes Reveals Hidden Associations with Chronic Diseases.</title>
        <authorList>
            <person name="Tisza M.J."/>
            <person name="Buck C.B."/>
        </authorList>
    </citation>
    <scope>NUCLEOTIDE SEQUENCE</scope>
    <source>
        <strain evidence="2">Ct5co22</strain>
    </source>
</reference>
<name>A0A8S5QVF1_9CAUD</name>
<protein>
    <submittedName>
        <fullName evidence="2">ECF sigma factor</fullName>
    </submittedName>
</protein>
<dbReference type="InterPro" id="IPR013324">
    <property type="entry name" value="RNA_pol_sigma_r3/r4-like"/>
</dbReference>
<dbReference type="EMBL" id="BK015735">
    <property type="protein sequence ID" value="DAE22628.1"/>
    <property type="molecule type" value="Genomic_DNA"/>
</dbReference>
<dbReference type="InterPro" id="IPR036388">
    <property type="entry name" value="WH-like_DNA-bd_sf"/>
</dbReference>
<evidence type="ECO:0000313" key="2">
    <source>
        <dbReference type="EMBL" id="DAE22628.1"/>
    </source>
</evidence>
<proteinExistence type="predicted"/>
<dbReference type="Gene3D" id="1.10.10.10">
    <property type="entry name" value="Winged helix-like DNA-binding domain superfamily/Winged helix DNA-binding domain"/>
    <property type="match status" value="1"/>
</dbReference>
<dbReference type="Pfam" id="PF08281">
    <property type="entry name" value="Sigma70_r4_2"/>
    <property type="match status" value="1"/>
</dbReference>
<organism evidence="2">
    <name type="scientific">Siphoviridae sp. ct5co22</name>
    <dbReference type="NCBI Taxonomy" id="2826294"/>
    <lineage>
        <taxon>Viruses</taxon>
        <taxon>Duplodnaviria</taxon>
        <taxon>Heunggongvirae</taxon>
        <taxon>Uroviricota</taxon>
        <taxon>Caudoviricetes</taxon>
    </lineage>
</organism>
<dbReference type="InterPro" id="IPR013249">
    <property type="entry name" value="RNA_pol_sigma70_r4_t2"/>
</dbReference>
<dbReference type="GO" id="GO:0006352">
    <property type="term" value="P:DNA-templated transcription initiation"/>
    <property type="evidence" value="ECO:0007669"/>
    <property type="project" value="InterPro"/>
</dbReference>
<feature type="domain" description="RNA polymerase sigma factor 70 region 4 type 2" evidence="1">
    <location>
        <begin position="28"/>
        <end position="72"/>
    </location>
</feature>
<dbReference type="GO" id="GO:0003677">
    <property type="term" value="F:DNA binding"/>
    <property type="evidence" value="ECO:0007669"/>
    <property type="project" value="InterPro"/>
</dbReference>
<dbReference type="SUPFAM" id="SSF88659">
    <property type="entry name" value="Sigma3 and sigma4 domains of RNA polymerase sigma factors"/>
    <property type="match status" value="1"/>
</dbReference>
<sequence length="79" mass="9203">MDSQHRAIRARISTMAPRRAEAYIKSFELPEEEAESLIQCDVRCLSYIQAAERLHISPEALKKRRRRAFAKIADDIFNL</sequence>